<dbReference type="EMBL" id="CP159255">
    <property type="protein sequence ID" value="XCG52011.1"/>
    <property type="molecule type" value="Genomic_DNA"/>
</dbReference>
<dbReference type="RefSeq" id="WP_353646273.1">
    <property type="nucleotide sequence ID" value="NZ_CP159255.1"/>
</dbReference>
<geneLocation type="plasmid" evidence="2">
    <name>pMk2240B</name>
</geneLocation>
<protein>
    <submittedName>
        <fullName evidence="2">Uncharacterized protein</fullName>
    </submittedName>
</protein>
<sequence length="203" mass="23246">MKLPKWEIHSKEGRRAMADWLDYMLDSLGNYDPAEEAYREAHMAPSIHTKPLGGLIRRLRAGQAAVEDQIWAANLLVKCDAPKKERGRPSRTKQERLPENPALSAAVREAKQIKGFWWEHYGKDYAVHDFACQFAAARNVAEWAHYESKKPDFARDSQYVKAWKKALDLKRARAPNLEELQRALSEAVVDSLHRSTERNLAGP</sequence>
<evidence type="ECO:0000256" key="1">
    <source>
        <dbReference type="SAM" id="MobiDB-lite"/>
    </source>
</evidence>
<dbReference type="AlphaFoldDB" id="A0AAU8CYW6"/>
<proteinExistence type="predicted"/>
<reference evidence="2" key="1">
    <citation type="submission" date="2024-06" db="EMBL/GenBank/DDBJ databases">
        <title>Mesorhizobium karijinii sp. nov., a symbiont of the iconic Swainsona formosa from arid Australia.</title>
        <authorList>
            <person name="Hill Y.J."/>
            <person name="Watkin E.L.J."/>
            <person name="O'Hara G.W."/>
            <person name="Terpolilli J."/>
            <person name="Tye M.L."/>
            <person name="Kohlmeier M.G."/>
        </authorList>
    </citation>
    <scope>NUCLEOTIDE SEQUENCE</scope>
    <source>
        <strain evidence="2">WSM2240</strain>
        <plasmid evidence="2">pMk2240B</plasmid>
    </source>
</reference>
<feature type="region of interest" description="Disordered" evidence="1">
    <location>
        <begin position="82"/>
        <end position="101"/>
    </location>
</feature>
<organism evidence="2">
    <name type="scientific">Mesorhizobium sp. WSM2240</name>
    <dbReference type="NCBI Taxonomy" id="3228851"/>
    <lineage>
        <taxon>Bacteria</taxon>
        <taxon>Pseudomonadati</taxon>
        <taxon>Pseudomonadota</taxon>
        <taxon>Alphaproteobacteria</taxon>
        <taxon>Hyphomicrobiales</taxon>
        <taxon>Phyllobacteriaceae</taxon>
        <taxon>Mesorhizobium</taxon>
    </lineage>
</organism>
<evidence type="ECO:0000313" key="2">
    <source>
        <dbReference type="EMBL" id="XCG52011.1"/>
    </source>
</evidence>
<keyword evidence="2" id="KW-0614">Plasmid</keyword>
<name>A0AAU8CYW6_9HYPH</name>
<gene>
    <name evidence="2" type="ORF">ABVK50_28965</name>
</gene>
<feature type="compositionally biased region" description="Basic and acidic residues" evidence="1">
    <location>
        <begin position="82"/>
        <end position="98"/>
    </location>
</feature>
<accession>A0AAU8CYW6</accession>